<keyword evidence="2" id="KW-1185">Reference proteome</keyword>
<reference evidence="3" key="1">
    <citation type="submission" date="2025-08" db="UniProtKB">
        <authorList>
            <consortium name="RefSeq"/>
        </authorList>
    </citation>
    <scope>IDENTIFICATION</scope>
    <source>
        <tissue evidence="3">Young leaves</tissue>
    </source>
</reference>
<accession>A0A6J1HF45</accession>
<evidence type="ECO:0000313" key="3">
    <source>
        <dbReference type="RefSeq" id="XP_022963091.1"/>
    </source>
</evidence>
<organism evidence="2 3">
    <name type="scientific">Cucurbita moschata</name>
    <name type="common">Winter crookneck squash</name>
    <name type="synonym">Cucurbita pepo var. moschata</name>
    <dbReference type="NCBI Taxonomy" id="3662"/>
    <lineage>
        <taxon>Eukaryota</taxon>
        <taxon>Viridiplantae</taxon>
        <taxon>Streptophyta</taxon>
        <taxon>Embryophyta</taxon>
        <taxon>Tracheophyta</taxon>
        <taxon>Spermatophyta</taxon>
        <taxon>Magnoliopsida</taxon>
        <taxon>eudicotyledons</taxon>
        <taxon>Gunneridae</taxon>
        <taxon>Pentapetalae</taxon>
        <taxon>rosids</taxon>
        <taxon>fabids</taxon>
        <taxon>Cucurbitales</taxon>
        <taxon>Cucurbitaceae</taxon>
        <taxon>Cucurbiteae</taxon>
        <taxon>Cucurbita</taxon>
    </lineage>
</organism>
<dbReference type="RefSeq" id="XP_022963091.1">
    <property type="nucleotide sequence ID" value="XM_023107323.1"/>
</dbReference>
<sequence length="101" mass="11918">MSSVDDERRLYECARKYQIIVKQFDQLVEMMDDKKKAMRLSKRRRMFSNSDNNLSTTVTQPTSDSQQNCNNDEAFVQTLTRFLHELRTDTTELDSSTRTLN</sequence>
<dbReference type="Proteomes" id="UP000504609">
    <property type="component" value="Unplaced"/>
</dbReference>
<dbReference type="KEGG" id="cmos:111463394"/>
<evidence type="ECO:0000313" key="2">
    <source>
        <dbReference type="Proteomes" id="UP000504609"/>
    </source>
</evidence>
<dbReference type="GeneID" id="111463394"/>
<feature type="region of interest" description="Disordered" evidence="1">
    <location>
        <begin position="44"/>
        <end position="69"/>
    </location>
</feature>
<name>A0A6J1HF45_CUCMO</name>
<dbReference type="AlphaFoldDB" id="A0A6J1HF45"/>
<protein>
    <submittedName>
        <fullName evidence="3">Uncharacterized protein LOC111463394</fullName>
    </submittedName>
</protein>
<proteinExistence type="predicted"/>
<feature type="compositionally biased region" description="Polar residues" evidence="1">
    <location>
        <begin position="47"/>
        <end position="69"/>
    </location>
</feature>
<gene>
    <name evidence="3" type="primary">LOC111463394</name>
</gene>
<evidence type="ECO:0000256" key="1">
    <source>
        <dbReference type="SAM" id="MobiDB-lite"/>
    </source>
</evidence>